<accession>A0AAD5N278</accession>
<keyword evidence="2" id="KW-1185">Reference proteome</keyword>
<sequence length="112" mass="12837">MAGNGSRKPVFHYDLLHPDKNKTNSQSTPFNFKHFLPLLRQKRYSEQEFRLLDVEEMLTELCKSIWSTLKAVPTSSSSQWKYPGQCNQVLPGSQDLYRYIDVLSSNPASVAV</sequence>
<evidence type="ECO:0000313" key="2">
    <source>
        <dbReference type="Proteomes" id="UP001196413"/>
    </source>
</evidence>
<dbReference type="EMBL" id="JAHQIW010003417">
    <property type="protein sequence ID" value="KAJ1358636.1"/>
    <property type="molecule type" value="Genomic_DNA"/>
</dbReference>
<evidence type="ECO:0000313" key="1">
    <source>
        <dbReference type="EMBL" id="KAJ1358636.1"/>
    </source>
</evidence>
<comment type="caution">
    <text evidence="1">The sequence shown here is derived from an EMBL/GenBank/DDBJ whole genome shotgun (WGS) entry which is preliminary data.</text>
</comment>
<reference evidence="1" key="1">
    <citation type="submission" date="2021-06" db="EMBL/GenBank/DDBJ databases">
        <title>Parelaphostrongylus tenuis whole genome reference sequence.</title>
        <authorList>
            <person name="Garwood T.J."/>
            <person name="Larsen P.A."/>
            <person name="Fountain-Jones N.M."/>
            <person name="Garbe J.R."/>
            <person name="Macchietto M.G."/>
            <person name="Kania S.A."/>
            <person name="Gerhold R.W."/>
            <person name="Richards J.E."/>
            <person name="Wolf T.M."/>
        </authorList>
    </citation>
    <scope>NUCLEOTIDE SEQUENCE</scope>
    <source>
        <strain evidence="1">MNPRO001-30</strain>
        <tissue evidence="1">Meninges</tissue>
    </source>
</reference>
<name>A0AAD5N278_PARTN</name>
<gene>
    <name evidence="1" type="ORF">KIN20_017113</name>
</gene>
<proteinExistence type="predicted"/>
<organism evidence="1 2">
    <name type="scientific">Parelaphostrongylus tenuis</name>
    <name type="common">Meningeal worm</name>
    <dbReference type="NCBI Taxonomy" id="148309"/>
    <lineage>
        <taxon>Eukaryota</taxon>
        <taxon>Metazoa</taxon>
        <taxon>Ecdysozoa</taxon>
        <taxon>Nematoda</taxon>
        <taxon>Chromadorea</taxon>
        <taxon>Rhabditida</taxon>
        <taxon>Rhabditina</taxon>
        <taxon>Rhabditomorpha</taxon>
        <taxon>Strongyloidea</taxon>
        <taxon>Metastrongylidae</taxon>
        <taxon>Parelaphostrongylus</taxon>
    </lineage>
</organism>
<protein>
    <submittedName>
        <fullName evidence="1">Uncharacterized protein</fullName>
    </submittedName>
</protein>
<dbReference type="Proteomes" id="UP001196413">
    <property type="component" value="Unassembled WGS sequence"/>
</dbReference>
<dbReference type="AlphaFoldDB" id="A0AAD5N278"/>